<proteinExistence type="inferred from homology"/>
<feature type="compositionally biased region" description="Polar residues" evidence="3">
    <location>
        <begin position="595"/>
        <end position="611"/>
    </location>
</feature>
<accession>A0ABQ7NQP1</accession>
<feature type="compositionally biased region" description="Polar residues" evidence="3">
    <location>
        <begin position="714"/>
        <end position="724"/>
    </location>
</feature>
<feature type="compositionally biased region" description="Low complexity" evidence="3">
    <location>
        <begin position="350"/>
        <end position="363"/>
    </location>
</feature>
<dbReference type="Pfam" id="PF03398">
    <property type="entry name" value="Ist1"/>
    <property type="match status" value="1"/>
</dbReference>
<feature type="compositionally biased region" description="Low complexity" evidence="3">
    <location>
        <begin position="174"/>
        <end position="186"/>
    </location>
</feature>
<feature type="region of interest" description="Disordered" evidence="3">
    <location>
        <begin position="169"/>
        <end position="197"/>
    </location>
</feature>
<dbReference type="InterPro" id="IPR005061">
    <property type="entry name" value="Ist1"/>
</dbReference>
<evidence type="ECO:0000256" key="3">
    <source>
        <dbReference type="SAM" id="MobiDB-lite"/>
    </source>
</evidence>
<feature type="compositionally biased region" description="Basic and acidic residues" evidence="3">
    <location>
        <begin position="822"/>
        <end position="835"/>
    </location>
</feature>
<gene>
    <name evidence="4" type="primary">A01p008940.1_BraROA</name>
    <name evidence="4" type="ORF">IGI04_000750</name>
</gene>
<feature type="compositionally biased region" description="Basic and acidic residues" evidence="3">
    <location>
        <begin position="482"/>
        <end position="492"/>
    </location>
</feature>
<organism evidence="4 5">
    <name type="scientific">Brassica rapa subsp. trilocularis</name>
    <dbReference type="NCBI Taxonomy" id="1813537"/>
    <lineage>
        <taxon>Eukaryota</taxon>
        <taxon>Viridiplantae</taxon>
        <taxon>Streptophyta</taxon>
        <taxon>Embryophyta</taxon>
        <taxon>Tracheophyta</taxon>
        <taxon>Spermatophyta</taxon>
        <taxon>Magnoliopsida</taxon>
        <taxon>eudicotyledons</taxon>
        <taxon>Gunneridae</taxon>
        <taxon>Pentapetalae</taxon>
        <taxon>rosids</taxon>
        <taxon>malvids</taxon>
        <taxon>Brassicales</taxon>
        <taxon>Brassicaceae</taxon>
        <taxon>Brassiceae</taxon>
        <taxon>Brassica</taxon>
    </lineage>
</organism>
<name>A0ABQ7NQP1_BRACM</name>
<feature type="compositionally biased region" description="Basic and acidic residues" evidence="3">
    <location>
        <begin position="330"/>
        <end position="346"/>
    </location>
</feature>
<evidence type="ECO:0008006" key="6">
    <source>
        <dbReference type="Google" id="ProtNLM"/>
    </source>
</evidence>
<feature type="compositionally biased region" description="Polar residues" evidence="3">
    <location>
        <begin position="187"/>
        <end position="197"/>
    </location>
</feature>
<evidence type="ECO:0000313" key="4">
    <source>
        <dbReference type="EMBL" id="KAG5413183.1"/>
    </source>
</evidence>
<dbReference type="InterPro" id="IPR042277">
    <property type="entry name" value="IST1-like"/>
</dbReference>
<feature type="compositionally biased region" description="Basic and acidic residues" evidence="3">
    <location>
        <begin position="728"/>
        <end position="752"/>
    </location>
</feature>
<dbReference type="PANTHER" id="PTHR12161:SF69">
    <property type="entry name" value="REGULATOR OF VPS4 ACTIVITY IN THE MVB PATHWAY PROTEIN"/>
    <property type="match status" value="1"/>
</dbReference>
<evidence type="ECO:0000256" key="1">
    <source>
        <dbReference type="ARBA" id="ARBA00005536"/>
    </source>
</evidence>
<dbReference type="Proteomes" id="UP000823674">
    <property type="component" value="Chromosome A01"/>
</dbReference>
<reference evidence="4 5" key="1">
    <citation type="submission" date="2021-03" db="EMBL/GenBank/DDBJ databases">
        <authorList>
            <person name="King G.J."/>
            <person name="Bancroft I."/>
            <person name="Baten A."/>
            <person name="Bloomfield J."/>
            <person name="Borpatragohain P."/>
            <person name="He Z."/>
            <person name="Irish N."/>
            <person name="Irwin J."/>
            <person name="Liu K."/>
            <person name="Mauleon R.P."/>
            <person name="Moore J."/>
            <person name="Morris R."/>
            <person name="Ostergaard L."/>
            <person name="Wang B."/>
            <person name="Wells R."/>
        </authorList>
    </citation>
    <scope>NUCLEOTIDE SEQUENCE [LARGE SCALE GENOMIC DNA]</scope>
    <source>
        <strain evidence="4">R-o-18</strain>
        <tissue evidence="4">Leaf</tissue>
    </source>
</reference>
<evidence type="ECO:0000256" key="2">
    <source>
        <dbReference type="SAM" id="Coils"/>
    </source>
</evidence>
<feature type="compositionally biased region" description="Acidic residues" evidence="3">
    <location>
        <begin position="543"/>
        <end position="559"/>
    </location>
</feature>
<dbReference type="Gene3D" id="1.20.1260.60">
    <property type="entry name" value="Vacuolar protein sorting-associated protein Ist1"/>
    <property type="match status" value="1"/>
</dbReference>
<feature type="compositionally biased region" description="Basic and acidic residues" evidence="3">
    <location>
        <begin position="314"/>
        <end position="323"/>
    </location>
</feature>
<feature type="compositionally biased region" description="Basic and acidic residues" evidence="3">
    <location>
        <begin position="633"/>
        <end position="650"/>
    </location>
</feature>
<feature type="compositionally biased region" description="Polar residues" evidence="3">
    <location>
        <begin position="801"/>
        <end position="818"/>
    </location>
</feature>
<feature type="compositionally biased region" description="Polar residues" evidence="3">
    <location>
        <begin position="235"/>
        <end position="249"/>
    </location>
</feature>
<feature type="compositionally biased region" description="Basic and acidic residues" evidence="3">
    <location>
        <begin position="382"/>
        <end position="408"/>
    </location>
</feature>
<keyword evidence="2" id="KW-0175">Coiled coil</keyword>
<dbReference type="EMBL" id="JADBGQ010000001">
    <property type="protein sequence ID" value="KAG5413183.1"/>
    <property type="molecule type" value="Genomic_DNA"/>
</dbReference>
<evidence type="ECO:0000313" key="5">
    <source>
        <dbReference type="Proteomes" id="UP000823674"/>
    </source>
</evidence>
<feature type="compositionally biased region" description="Low complexity" evidence="3">
    <location>
        <begin position="421"/>
        <end position="431"/>
    </location>
</feature>
<feature type="coiled-coil region" evidence="2">
    <location>
        <begin position="22"/>
        <end position="49"/>
    </location>
</feature>
<comment type="similarity">
    <text evidence="1">Belongs to the IST1 family.</text>
</comment>
<keyword evidence="5" id="KW-1185">Reference proteome</keyword>
<feature type="compositionally biased region" description="Basic and acidic residues" evidence="3">
    <location>
        <begin position="273"/>
        <end position="286"/>
    </location>
</feature>
<protein>
    <recommendedName>
        <fullName evidence="6">IST1-like protein</fullName>
    </recommendedName>
</protein>
<feature type="compositionally biased region" description="Basic and acidic residues" evidence="3">
    <location>
        <begin position="460"/>
        <end position="471"/>
    </location>
</feature>
<sequence length="848" mass="93842">MKKVLHRSFKPAKCKTTLQMAASRLKILKNKKDTQIKQLRRELAQLLESGQTQTALIRVEHVVREEKTVAAYELVGIYCELIVVRLGVIDSQKTCPSDLKEAVASVLYASKRLSDVAELADVVKHFSAKYGKDFVSAAVGLHSDSGVSRLEIATEHNVTWEALVEPDPKETVLSQSGASSSQSVSGINNQPPSVQAPATANVAHSFYETDGRSSSRTASTDYYHQDPTPSERMRTTMQSSTESRNSSSYDDIRNEPSHRHSSSSSNVQSGGFVKEEMLRSSYKQEEDQSTTRAELSKKNVDQESENASWKRGHSRDNSLEMRPSDSFAKVGREKQQQPIKDEDVQLKKQSSLASSSSHTSYVSDDNNVTASDHINAPSIFEDTERQSHGHDVPPAFDDHSSFFDKPQFDTEDAYGDEQEHGLGFSLLGSSSNMPSETHSWSFKGDESLGQQPSSSTSQVLEKERPSSHIFDDCPTSPPPSLDEPKPSAKFDDYDRDSESEEDDMRNKGMLSGHVEEKPEVTASHKSPTAEAPDDLGRYFFPSDTEDQEDDSVPLEESDAETPKGLSYGMSPPREKTLSKSVKEHVQTEVDPPLQTVPSSSISQDLYTQKASNLDKRPSSIPPYSSSSDDETEMELRKRVSIRNQDKRTELSTRPTHPPSRITHDVSKEGIPTRASVRSQEKRTNRTTPAAVSYFHSVSSDDEDDEREFRRGASGVQTKPSVSISRRTKGQERRSSLVTAKTDKVSHDQEDSIPKLIPEAKPLAKKQESASSSSLPKTEKASQEAPPKLAYKAKPQADQERPASSSSSPIPETVTSPEQVTPAKEKASHVHPKLPDYDDIFAKLGALRR</sequence>
<comment type="caution">
    <text evidence="4">The sequence shown here is derived from an EMBL/GenBank/DDBJ whole genome shotgun (WGS) entry which is preliminary data.</text>
</comment>
<feature type="compositionally biased region" description="Basic and acidic residues" evidence="3">
    <location>
        <begin position="572"/>
        <end position="587"/>
    </location>
</feature>
<dbReference type="PANTHER" id="PTHR12161">
    <property type="entry name" value="IST1 FAMILY MEMBER"/>
    <property type="match status" value="1"/>
</dbReference>
<feature type="compositionally biased region" description="Acidic residues" evidence="3">
    <location>
        <begin position="493"/>
        <end position="503"/>
    </location>
</feature>
<feature type="compositionally biased region" description="Polar residues" evidence="3">
    <location>
        <begin position="448"/>
        <end position="459"/>
    </location>
</feature>
<feature type="region of interest" description="Disordered" evidence="3">
    <location>
        <begin position="209"/>
        <end position="836"/>
    </location>
</feature>